<dbReference type="PANTHER" id="PTHR23501">
    <property type="entry name" value="MAJOR FACILITATOR SUPERFAMILY"/>
    <property type="match status" value="1"/>
</dbReference>
<keyword evidence="17" id="KW-1185">Reference proteome</keyword>
<feature type="compositionally biased region" description="Polar residues" evidence="14">
    <location>
        <begin position="153"/>
        <end position="168"/>
    </location>
</feature>
<keyword evidence="10 13" id="KW-0804">Transcription</keyword>
<dbReference type="STRING" id="1835702.A0A1F5L5N3"/>
<dbReference type="GO" id="GO:0022857">
    <property type="term" value="F:transmembrane transporter activity"/>
    <property type="evidence" value="ECO:0007669"/>
    <property type="project" value="InterPro"/>
</dbReference>
<feature type="compositionally biased region" description="Polar residues" evidence="14">
    <location>
        <begin position="50"/>
        <end position="70"/>
    </location>
</feature>
<dbReference type="OrthoDB" id="2160599at2759"/>
<evidence type="ECO:0000256" key="5">
    <source>
        <dbReference type="ARBA" id="ARBA00022692"/>
    </source>
</evidence>
<dbReference type="PANTHER" id="PTHR23501:SF59">
    <property type="entry name" value="MAJOR FACILITATOR SUPERFAMILY (MFS) PROFILE DOMAIN-CONTAINING PROTEIN-RELATED"/>
    <property type="match status" value="1"/>
</dbReference>
<evidence type="ECO:0000256" key="7">
    <source>
        <dbReference type="ARBA" id="ARBA00023015"/>
    </source>
</evidence>
<feature type="compositionally biased region" description="Basic and acidic residues" evidence="14">
    <location>
        <begin position="142"/>
        <end position="152"/>
    </location>
</feature>
<feature type="compositionally biased region" description="Polar residues" evidence="14">
    <location>
        <begin position="99"/>
        <end position="109"/>
    </location>
</feature>
<evidence type="ECO:0000256" key="3">
    <source>
        <dbReference type="ARBA" id="ARBA00009259"/>
    </source>
</evidence>
<dbReference type="Gene3D" id="1.20.1250.20">
    <property type="entry name" value="MFS general substrate transporter like domains"/>
    <property type="match status" value="1"/>
</dbReference>
<comment type="subcellular location">
    <subcellularLocation>
        <location evidence="2">Membrane</location>
        <topology evidence="2">Multi-pass membrane protein</topology>
    </subcellularLocation>
    <subcellularLocation>
        <location evidence="1 13">Nucleus</location>
    </subcellularLocation>
</comment>
<evidence type="ECO:0000256" key="14">
    <source>
        <dbReference type="SAM" id="MobiDB-lite"/>
    </source>
</evidence>
<dbReference type="AlphaFoldDB" id="A0A1F5L5N3"/>
<dbReference type="GO" id="GO:0016592">
    <property type="term" value="C:mediator complex"/>
    <property type="evidence" value="ECO:0007669"/>
    <property type="project" value="InterPro"/>
</dbReference>
<feature type="domain" description="Major facilitator superfamily (MFS) profile" evidence="15">
    <location>
        <begin position="297"/>
        <end position="520"/>
    </location>
</feature>
<organism evidence="16 17">
    <name type="scientific">Penicillium arizonense</name>
    <dbReference type="NCBI Taxonomy" id="1835702"/>
    <lineage>
        <taxon>Eukaryota</taxon>
        <taxon>Fungi</taxon>
        <taxon>Dikarya</taxon>
        <taxon>Ascomycota</taxon>
        <taxon>Pezizomycotina</taxon>
        <taxon>Eurotiomycetes</taxon>
        <taxon>Eurotiomycetidae</taxon>
        <taxon>Eurotiales</taxon>
        <taxon>Aspergillaceae</taxon>
        <taxon>Penicillium</taxon>
    </lineage>
</organism>
<sequence>MSDRTQPASFQARPPSPSSPAAGSLKENHRLPISSDHIPQTPTSPPLMSVSDQNDAANFTSSHTSPNQATVHPPNVSSPPSSTPMSTQASQQQPMSSTNSFPTPASSVNGYPLNATGEDKDGRKYFNVNTNDSTENSGPDQSSEHRRTDHNRQTFSTDTNTIGRGQQHSDPDAMEVDTEPARRSDISNLGLDSLQKELTSAFHLCKSSPIVTGPDPSVDLVSLYGLGPIAHSVARLDPVTGEKINRLRKSYEGKLKGLGLAGRNKPFKQEPGAPGSLRHMTLWPEEEWQNQKVFGKQIKISDMDTALQDLQSRAMQMEPGPVPNNDFWEDILGHEKPVKNPASNEHSKKAASTPSNRPSMHSNAASPQPQPQEVDRPRPSRGRKRHYDDNSFAGYGEGFVDDEEDPGFYSNGEGTGKKKRKKDHVAKVSTPMSSGAVLAFTVGSITVALSHASHQMLIGRSIQGIGGGGIMALTELLLADLIPRQERGKWFSIRPGTWAPETVVGPIIDGGSAQSSASWR</sequence>
<keyword evidence="6" id="KW-1133">Transmembrane helix</keyword>
<dbReference type="GO" id="GO:0005886">
    <property type="term" value="C:plasma membrane"/>
    <property type="evidence" value="ECO:0007669"/>
    <property type="project" value="TreeGrafter"/>
</dbReference>
<name>A0A1F5L5N3_PENAI</name>
<feature type="compositionally biased region" description="Low complexity" evidence="14">
    <location>
        <begin position="7"/>
        <end position="24"/>
    </location>
</feature>
<feature type="compositionally biased region" description="Polar residues" evidence="14">
    <location>
        <begin position="127"/>
        <end position="141"/>
    </location>
</feature>
<evidence type="ECO:0000256" key="9">
    <source>
        <dbReference type="ARBA" id="ARBA00023159"/>
    </source>
</evidence>
<dbReference type="InterPro" id="IPR013942">
    <property type="entry name" value="Mediator_Med19_fun"/>
</dbReference>
<dbReference type="InterPro" id="IPR020846">
    <property type="entry name" value="MFS_dom"/>
</dbReference>
<comment type="function">
    <text evidence="13">Component of the Mediator complex, a coactivator involved in the regulated transcription of nearly all RNA polymerase II-dependent genes. Mediator functions as a bridge to convey information from gene-specific regulatory proteins to the basal RNA polymerase II transcription machinery. Mediator is recruited to promoters by direct interactions with regulatory proteins and serves as a scaffold for the assembly of a functional preinitiation complex with RNA polymerase II and the general transcription factors.</text>
</comment>
<reference evidence="16 17" key="1">
    <citation type="journal article" date="2016" name="Sci. Rep.">
        <title>Penicillium arizonense, a new, genome sequenced fungal species, reveals a high chemical diversity in secreted metabolites.</title>
        <authorList>
            <person name="Grijseels S."/>
            <person name="Nielsen J.C."/>
            <person name="Randelovic M."/>
            <person name="Nielsen J."/>
            <person name="Nielsen K.F."/>
            <person name="Workman M."/>
            <person name="Frisvad J.C."/>
        </authorList>
    </citation>
    <scope>NUCLEOTIDE SEQUENCE [LARGE SCALE GENOMIC DNA]</scope>
    <source>
        <strain evidence="16 17">CBS 141311</strain>
    </source>
</reference>
<evidence type="ECO:0000256" key="10">
    <source>
        <dbReference type="ARBA" id="ARBA00023163"/>
    </source>
</evidence>
<comment type="subunit">
    <text evidence="13">Component of the Mediator complex.</text>
</comment>
<dbReference type="GO" id="GO:0003712">
    <property type="term" value="F:transcription coregulator activity"/>
    <property type="evidence" value="ECO:0007669"/>
    <property type="project" value="InterPro"/>
</dbReference>
<evidence type="ECO:0000259" key="15">
    <source>
        <dbReference type="PROSITE" id="PS50850"/>
    </source>
</evidence>
<dbReference type="Pfam" id="PF08633">
    <property type="entry name" value="Rox3"/>
    <property type="match status" value="1"/>
</dbReference>
<dbReference type="Proteomes" id="UP000177622">
    <property type="component" value="Unassembled WGS sequence"/>
</dbReference>
<keyword evidence="9 13" id="KW-0010">Activator</keyword>
<evidence type="ECO:0000313" key="16">
    <source>
        <dbReference type="EMBL" id="OGE48538.1"/>
    </source>
</evidence>
<keyword evidence="8" id="KW-0472">Membrane</keyword>
<evidence type="ECO:0000256" key="12">
    <source>
        <dbReference type="ARBA" id="ARBA00032018"/>
    </source>
</evidence>
<dbReference type="SUPFAM" id="SSF103473">
    <property type="entry name" value="MFS general substrate transporter"/>
    <property type="match status" value="1"/>
</dbReference>
<protein>
    <recommendedName>
        <fullName evidence="4 13">Mediator of RNA polymerase II transcription subunit 19</fullName>
    </recommendedName>
    <alternativeName>
        <fullName evidence="12 13">Mediator complex subunit 19</fullName>
    </alternativeName>
</protein>
<evidence type="ECO:0000256" key="6">
    <source>
        <dbReference type="ARBA" id="ARBA00022989"/>
    </source>
</evidence>
<accession>A0A1F5L5N3</accession>
<evidence type="ECO:0000256" key="13">
    <source>
        <dbReference type="RuleBase" id="RU364151"/>
    </source>
</evidence>
<feature type="region of interest" description="Disordered" evidence="14">
    <location>
        <begin position="336"/>
        <end position="425"/>
    </location>
</feature>
<dbReference type="Pfam" id="PF07690">
    <property type="entry name" value="MFS_1"/>
    <property type="match status" value="1"/>
</dbReference>
<comment type="similarity">
    <text evidence="3 13">Belongs to the Mediator complex subunit 19 family.</text>
</comment>
<evidence type="ECO:0000256" key="2">
    <source>
        <dbReference type="ARBA" id="ARBA00004141"/>
    </source>
</evidence>
<gene>
    <name evidence="13" type="primary">MED19</name>
    <name evidence="16" type="ORF">PENARI_c028G04861</name>
</gene>
<feature type="region of interest" description="Disordered" evidence="14">
    <location>
        <begin position="1"/>
        <end position="185"/>
    </location>
</feature>
<keyword evidence="11 13" id="KW-0539">Nucleus</keyword>
<comment type="caution">
    <text evidence="16">The sequence shown here is derived from an EMBL/GenBank/DDBJ whole genome shotgun (WGS) entry which is preliminary data.</text>
</comment>
<proteinExistence type="inferred from homology"/>
<feature type="compositionally biased region" description="Polar residues" evidence="14">
    <location>
        <begin position="350"/>
        <end position="367"/>
    </location>
</feature>
<evidence type="ECO:0000256" key="4">
    <source>
        <dbReference type="ARBA" id="ARBA00019615"/>
    </source>
</evidence>
<feature type="compositionally biased region" description="Low complexity" evidence="14">
    <location>
        <begin position="78"/>
        <end position="98"/>
    </location>
</feature>
<keyword evidence="7 13" id="KW-0805">Transcription regulation</keyword>
<dbReference type="PROSITE" id="PS50850">
    <property type="entry name" value="MFS"/>
    <property type="match status" value="1"/>
</dbReference>
<dbReference type="InterPro" id="IPR036259">
    <property type="entry name" value="MFS_trans_sf"/>
</dbReference>
<dbReference type="GO" id="GO:0006357">
    <property type="term" value="P:regulation of transcription by RNA polymerase II"/>
    <property type="evidence" value="ECO:0007669"/>
    <property type="project" value="InterPro"/>
</dbReference>
<dbReference type="EMBL" id="LXJU01000028">
    <property type="protein sequence ID" value="OGE48538.1"/>
    <property type="molecule type" value="Genomic_DNA"/>
</dbReference>
<evidence type="ECO:0000256" key="11">
    <source>
        <dbReference type="ARBA" id="ARBA00023242"/>
    </source>
</evidence>
<evidence type="ECO:0000313" key="17">
    <source>
        <dbReference type="Proteomes" id="UP000177622"/>
    </source>
</evidence>
<keyword evidence="5" id="KW-0812">Transmembrane</keyword>
<dbReference type="InterPro" id="IPR011701">
    <property type="entry name" value="MFS"/>
</dbReference>
<evidence type="ECO:0000256" key="1">
    <source>
        <dbReference type="ARBA" id="ARBA00004123"/>
    </source>
</evidence>
<evidence type="ECO:0000256" key="8">
    <source>
        <dbReference type="ARBA" id="ARBA00023136"/>
    </source>
</evidence>